<protein>
    <submittedName>
        <fullName evidence="1">Zinc finger mym-type protein 1-like protein</fullName>
    </submittedName>
</protein>
<sequence length="75" mass="8991">MVFMFDSTPDEAHREQMSEVVRYVEIDFEKKTVRVRESFLDFIQISQKNAKSLVEDILKQLEKDEMELQDCRSQC</sequence>
<evidence type="ECO:0000313" key="1">
    <source>
        <dbReference type="EMBL" id="KMQ86410.1"/>
    </source>
</evidence>
<dbReference type="PANTHER" id="PTHR45749:SF21">
    <property type="entry name" value="DUF4371 DOMAIN-CONTAINING PROTEIN"/>
    <property type="match status" value="1"/>
</dbReference>
<name>A0A0J7N181_LASNI</name>
<dbReference type="EMBL" id="LBMM01012094">
    <property type="protein sequence ID" value="KMQ86410.1"/>
    <property type="molecule type" value="Genomic_DNA"/>
</dbReference>
<dbReference type="PANTHER" id="PTHR45749">
    <property type="match status" value="1"/>
</dbReference>
<dbReference type="Proteomes" id="UP000036403">
    <property type="component" value="Unassembled WGS sequence"/>
</dbReference>
<dbReference type="STRING" id="67767.A0A0J7N181"/>
<proteinExistence type="predicted"/>
<dbReference type="AlphaFoldDB" id="A0A0J7N181"/>
<evidence type="ECO:0000313" key="2">
    <source>
        <dbReference type="Proteomes" id="UP000036403"/>
    </source>
</evidence>
<dbReference type="OrthoDB" id="7551189at2759"/>
<comment type="caution">
    <text evidence="1">The sequence shown here is derived from an EMBL/GenBank/DDBJ whole genome shotgun (WGS) entry which is preliminary data.</text>
</comment>
<gene>
    <name evidence="1" type="ORF">RF55_14602</name>
</gene>
<keyword evidence="2" id="KW-1185">Reference proteome</keyword>
<accession>A0A0J7N181</accession>
<reference evidence="1 2" key="1">
    <citation type="submission" date="2015-04" db="EMBL/GenBank/DDBJ databases">
        <title>Lasius niger genome sequencing.</title>
        <authorList>
            <person name="Konorov E.A."/>
            <person name="Nikitin M.A."/>
            <person name="Kirill M.V."/>
            <person name="Chang P."/>
        </authorList>
    </citation>
    <scope>NUCLEOTIDE SEQUENCE [LARGE SCALE GENOMIC DNA]</scope>
    <source>
        <tissue evidence="1">Whole</tissue>
    </source>
</reference>
<organism evidence="1 2">
    <name type="scientific">Lasius niger</name>
    <name type="common">Black garden ant</name>
    <dbReference type="NCBI Taxonomy" id="67767"/>
    <lineage>
        <taxon>Eukaryota</taxon>
        <taxon>Metazoa</taxon>
        <taxon>Ecdysozoa</taxon>
        <taxon>Arthropoda</taxon>
        <taxon>Hexapoda</taxon>
        <taxon>Insecta</taxon>
        <taxon>Pterygota</taxon>
        <taxon>Neoptera</taxon>
        <taxon>Endopterygota</taxon>
        <taxon>Hymenoptera</taxon>
        <taxon>Apocrita</taxon>
        <taxon>Aculeata</taxon>
        <taxon>Formicoidea</taxon>
        <taxon>Formicidae</taxon>
        <taxon>Formicinae</taxon>
        <taxon>Lasius</taxon>
        <taxon>Lasius</taxon>
    </lineage>
</organism>
<dbReference type="PaxDb" id="67767-A0A0J7N181"/>